<evidence type="ECO:0000313" key="2">
    <source>
        <dbReference type="Proteomes" id="UP000835052"/>
    </source>
</evidence>
<comment type="caution">
    <text evidence="1">The sequence shown here is derived from an EMBL/GenBank/DDBJ whole genome shotgun (WGS) entry which is preliminary data.</text>
</comment>
<reference evidence="1" key="1">
    <citation type="submission" date="2020-10" db="EMBL/GenBank/DDBJ databases">
        <authorList>
            <person name="Kikuchi T."/>
        </authorList>
    </citation>
    <scope>NUCLEOTIDE SEQUENCE</scope>
    <source>
        <strain evidence="1">NKZ352</strain>
    </source>
</reference>
<evidence type="ECO:0000313" key="1">
    <source>
        <dbReference type="EMBL" id="CAD6186244.1"/>
    </source>
</evidence>
<proteinExistence type="predicted"/>
<dbReference type="InterPro" id="IPR029071">
    <property type="entry name" value="Ubiquitin-like_domsf"/>
</dbReference>
<dbReference type="EMBL" id="CAJGYM010000004">
    <property type="protein sequence ID" value="CAD6186244.1"/>
    <property type="molecule type" value="Genomic_DNA"/>
</dbReference>
<keyword evidence="2" id="KW-1185">Reference proteome</keyword>
<dbReference type="Proteomes" id="UP000835052">
    <property type="component" value="Unassembled WGS sequence"/>
</dbReference>
<protein>
    <recommendedName>
        <fullName evidence="3">Ubiquitin-like domain-containing protein</fullName>
    </recommendedName>
</protein>
<organism evidence="1 2">
    <name type="scientific">Caenorhabditis auriculariae</name>
    <dbReference type="NCBI Taxonomy" id="2777116"/>
    <lineage>
        <taxon>Eukaryota</taxon>
        <taxon>Metazoa</taxon>
        <taxon>Ecdysozoa</taxon>
        <taxon>Nematoda</taxon>
        <taxon>Chromadorea</taxon>
        <taxon>Rhabditida</taxon>
        <taxon>Rhabditina</taxon>
        <taxon>Rhabditomorpha</taxon>
        <taxon>Rhabditoidea</taxon>
        <taxon>Rhabditidae</taxon>
        <taxon>Peloderinae</taxon>
        <taxon>Caenorhabditis</taxon>
    </lineage>
</organism>
<name>A0A8S1GTC6_9PELO</name>
<gene>
    <name evidence="1" type="ORF">CAUJ_LOCUS2163</name>
</gene>
<dbReference type="AlphaFoldDB" id="A0A8S1GTC6"/>
<sequence>MSAGTSASNLREKPKDICVRIDFKDPNRSNLMLMFPRTSNIGDVRSKVEKELGKKYDVRLSHDNYQLADDNIPLSKDGFGDDVTFGCQLATSTPTEMYRHMTEEIQLR</sequence>
<accession>A0A8S1GTC6</accession>
<dbReference type="SUPFAM" id="SSF54236">
    <property type="entry name" value="Ubiquitin-like"/>
    <property type="match status" value="1"/>
</dbReference>
<evidence type="ECO:0008006" key="3">
    <source>
        <dbReference type="Google" id="ProtNLM"/>
    </source>
</evidence>